<dbReference type="SMART" id="SM00867">
    <property type="entry name" value="YceI"/>
    <property type="match status" value="1"/>
</dbReference>
<evidence type="ECO:0000313" key="5">
    <source>
        <dbReference type="Proteomes" id="UP000252631"/>
    </source>
</evidence>
<dbReference type="SUPFAM" id="SSF101874">
    <property type="entry name" value="YceI-like"/>
    <property type="match status" value="1"/>
</dbReference>
<dbReference type="EMBL" id="UFQQ01000057">
    <property type="protein sequence ID" value="SSW93770.1"/>
    <property type="molecule type" value="Genomic_DNA"/>
</dbReference>
<dbReference type="OrthoDB" id="9811006at2"/>
<reference evidence="3 6" key="2">
    <citation type="submission" date="2018-07" db="EMBL/GenBank/DDBJ databases">
        <title>Genomic Encyclopedia of Archaeal and Bacterial Type Strains, Phase II (KMG-II): from individual species to whole genera.</title>
        <authorList>
            <person name="Goeker M."/>
        </authorList>
    </citation>
    <scope>NUCLEOTIDE SEQUENCE [LARGE SCALE GENOMIC DNA]</scope>
    <source>
        <strain evidence="3 6">JA575</strain>
    </source>
</reference>
<feature type="domain" description="Lipid/polyisoprenoid-binding YceI-like" evidence="2">
    <location>
        <begin position="46"/>
        <end position="210"/>
    </location>
</feature>
<dbReference type="EMBL" id="QRDT01000057">
    <property type="protein sequence ID" value="RED21141.1"/>
    <property type="molecule type" value="Genomic_DNA"/>
</dbReference>
<feature type="chain" id="PRO_5016464158" evidence="1">
    <location>
        <begin position="24"/>
        <end position="213"/>
    </location>
</feature>
<dbReference type="AlphaFoldDB" id="A0A336JVX4"/>
<reference evidence="4 5" key="1">
    <citation type="submission" date="2017-08" db="EMBL/GenBank/DDBJ databases">
        <authorList>
            <person name="de Groot N.N."/>
        </authorList>
    </citation>
    <scope>NUCLEOTIDE SEQUENCE [LARGE SCALE GENOMIC DNA]</scope>
    <source>
        <strain evidence="4 5">JA575</strain>
    </source>
</reference>
<name>A0A336JVX4_9BRAD</name>
<gene>
    <name evidence="3" type="ORF">BJ125_1573</name>
    <name evidence="4" type="ORF">SAMN05892882_1573</name>
</gene>
<keyword evidence="1" id="KW-0732">Signal</keyword>
<dbReference type="Proteomes" id="UP000256343">
    <property type="component" value="Unassembled WGS sequence"/>
</dbReference>
<proteinExistence type="predicted"/>
<dbReference type="PANTHER" id="PTHR34406">
    <property type="entry name" value="PROTEIN YCEI"/>
    <property type="match status" value="1"/>
</dbReference>
<dbReference type="Pfam" id="PF04264">
    <property type="entry name" value="YceI"/>
    <property type="match status" value="1"/>
</dbReference>
<dbReference type="Gene3D" id="2.40.128.110">
    <property type="entry name" value="Lipid/polyisoprenoid-binding, YceI-like"/>
    <property type="match status" value="1"/>
</dbReference>
<dbReference type="Proteomes" id="UP000252631">
    <property type="component" value="Unassembled WGS sequence"/>
</dbReference>
<accession>A0A336JVX4</accession>
<evidence type="ECO:0000256" key="1">
    <source>
        <dbReference type="SAM" id="SignalP"/>
    </source>
</evidence>
<dbReference type="InterPro" id="IPR036761">
    <property type="entry name" value="TTHA0802/YceI-like_sf"/>
</dbReference>
<evidence type="ECO:0000313" key="4">
    <source>
        <dbReference type="EMBL" id="SSW93770.1"/>
    </source>
</evidence>
<evidence type="ECO:0000259" key="2">
    <source>
        <dbReference type="SMART" id="SM00867"/>
    </source>
</evidence>
<keyword evidence="6" id="KW-1185">Reference proteome</keyword>
<sequence>MIRRHLLFPILAAALAVAPAAFAETAPKAAKAAAVKTEPVKVESGAYAVDPDHTQVGFVVSHMGFSAFRGRLGDVSGTLQLDGADPAKSKFDIKLPTASVNTPVDKLTEELKASDWLDAKAHPEIRFTSQAVDVTGPRQAKVTGELTLHGVTKTVTLDARLHGAGVNPLNKKVTVGFDLTGTIKRSEFGVTKYVPLISDEVGLEISAAFEKQN</sequence>
<dbReference type="InterPro" id="IPR007372">
    <property type="entry name" value="Lipid/polyisoprenoid-bd_YceI"/>
</dbReference>
<feature type="signal peptide" evidence="1">
    <location>
        <begin position="1"/>
        <end position="23"/>
    </location>
</feature>
<protein>
    <submittedName>
        <fullName evidence="4">Polyisoprenoid-binding protein YceI</fullName>
    </submittedName>
</protein>
<evidence type="ECO:0000313" key="6">
    <source>
        <dbReference type="Proteomes" id="UP000256343"/>
    </source>
</evidence>
<evidence type="ECO:0000313" key="3">
    <source>
        <dbReference type="EMBL" id="RED21141.1"/>
    </source>
</evidence>
<dbReference type="PANTHER" id="PTHR34406:SF1">
    <property type="entry name" value="PROTEIN YCEI"/>
    <property type="match status" value="1"/>
</dbReference>
<organism evidence="4 5">
    <name type="scientific">Rhodopseudomonas pentothenatexigens</name>
    <dbReference type="NCBI Taxonomy" id="999699"/>
    <lineage>
        <taxon>Bacteria</taxon>
        <taxon>Pseudomonadati</taxon>
        <taxon>Pseudomonadota</taxon>
        <taxon>Alphaproteobacteria</taxon>
        <taxon>Hyphomicrobiales</taxon>
        <taxon>Nitrobacteraceae</taxon>
        <taxon>Rhodopseudomonas</taxon>
    </lineage>
</organism>
<dbReference type="RefSeq" id="WP_114361118.1">
    <property type="nucleotide sequence ID" value="NZ_QRDT01000057.1"/>
</dbReference>